<feature type="binding site" evidence="12">
    <location>
        <position position="470"/>
    </location>
    <ligand>
        <name>substrate</name>
    </ligand>
</feature>
<feature type="binding site" evidence="14">
    <location>
        <position position="187"/>
    </location>
    <ligand>
        <name>Mg(2+)</name>
        <dbReference type="ChEBI" id="CHEBI:18420"/>
    </ligand>
</feature>
<reference evidence="18 19" key="1">
    <citation type="submission" date="2017-04" db="EMBL/GenBank/DDBJ databases">
        <authorList>
            <person name="Afonso C.L."/>
            <person name="Miller P.J."/>
            <person name="Scott M.A."/>
            <person name="Spackman E."/>
            <person name="Goraichik I."/>
            <person name="Dimitrov K.M."/>
            <person name="Suarez D.L."/>
            <person name="Swayne D.E."/>
        </authorList>
    </citation>
    <scope>NUCLEOTIDE SEQUENCE [LARGE SCALE GENOMIC DNA]</scope>
    <source>
        <strain evidence="18 19">DSM 12555</strain>
    </source>
</reference>
<evidence type="ECO:0000256" key="9">
    <source>
        <dbReference type="ARBA" id="ARBA00049473"/>
    </source>
</evidence>
<feature type="binding site" evidence="12">
    <location>
        <position position="260"/>
    </location>
    <ligand>
        <name>substrate</name>
    </ligand>
</feature>
<dbReference type="InterPro" id="IPR055152">
    <property type="entry name" value="Transketolase-like_C_2"/>
</dbReference>
<comment type="cofactor">
    <cofactor evidence="13">
        <name>thiamine diphosphate</name>
        <dbReference type="ChEBI" id="CHEBI:58937"/>
    </cofactor>
    <text evidence="13">Binds 1 thiamine pyrophosphate per subunit. During the reaction, the substrate forms a covalent intermediate with the cofactor.</text>
</comment>
<dbReference type="FunFam" id="3.40.50.920:FF:000003">
    <property type="entry name" value="Transketolase"/>
    <property type="match status" value="1"/>
</dbReference>
<dbReference type="InterPro" id="IPR005478">
    <property type="entry name" value="Transketolase_bac-like"/>
</dbReference>
<name>A0A1W1XT60_9CLOT</name>
<dbReference type="Pfam" id="PF02779">
    <property type="entry name" value="Transket_pyr"/>
    <property type="match status" value="1"/>
</dbReference>
<proteinExistence type="inferred from homology"/>
<evidence type="ECO:0000256" key="5">
    <source>
        <dbReference type="ARBA" id="ARBA00022679"/>
    </source>
</evidence>
<feature type="binding site" evidence="13">
    <location>
        <begin position="114"/>
        <end position="116"/>
    </location>
    <ligand>
        <name>thiamine diphosphate</name>
        <dbReference type="ChEBI" id="CHEBI:58937"/>
    </ligand>
</feature>
<evidence type="ECO:0000259" key="17">
    <source>
        <dbReference type="SMART" id="SM00861"/>
    </source>
</evidence>
<dbReference type="GO" id="GO:0006098">
    <property type="term" value="P:pentose-phosphate shunt"/>
    <property type="evidence" value="ECO:0007669"/>
    <property type="project" value="TreeGrafter"/>
</dbReference>
<dbReference type="Gene3D" id="3.40.50.970">
    <property type="match status" value="2"/>
</dbReference>
<feature type="binding site" evidence="13">
    <location>
        <position position="185"/>
    </location>
    <ligand>
        <name>thiamine diphosphate</name>
        <dbReference type="ChEBI" id="CHEBI:58937"/>
    </ligand>
</feature>
<organism evidence="18 19">
    <name type="scientific">Clostridium acidisoli DSM 12555</name>
    <dbReference type="NCBI Taxonomy" id="1121291"/>
    <lineage>
        <taxon>Bacteria</taxon>
        <taxon>Bacillati</taxon>
        <taxon>Bacillota</taxon>
        <taxon>Clostridia</taxon>
        <taxon>Eubacteriales</taxon>
        <taxon>Clostridiaceae</taxon>
        <taxon>Clostridium</taxon>
    </lineage>
</organism>
<dbReference type="SMART" id="SM00861">
    <property type="entry name" value="Transket_pyr"/>
    <property type="match status" value="1"/>
</dbReference>
<dbReference type="InterPro" id="IPR009014">
    <property type="entry name" value="Transketo_C/PFOR_II"/>
</dbReference>
<dbReference type="Gene3D" id="3.40.50.920">
    <property type="match status" value="1"/>
</dbReference>
<feature type="binding site" evidence="13">
    <location>
        <position position="260"/>
    </location>
    <ligand>
        <name>thiamine diphosphate</name>
        <dbReference type="ChEBI" id="CHEBI:58937"/>
    </ligand>
</feature>
<feature type="binding site" evidence="12">
    <location>
        <position position="381"/>
    </location>
    <ligand>
        <name>substrate</name>
    </ligand>
</feature>
<dbReference type="SUPFAM" id="SSF52922">
    <property type="entry name" value="TK C-terminal domain-like"/>
    <property type="match status" value="1"/>
</dbReference>
<dbReference type="PANTHER" id="PTHR43522:SF2">
    <property type="entry name" value="TRANSKETOLASE 1-RELATED"/>
    <property type="match status" value="1"/>
</dbReference>
<sequence>MNIDELSINTIRILSIEGVEIANSGHPGTPMGAAPTAYTLWAKNLKHNPNNPNWIDRDRFILSSGHASMLLYSMLNVFGYNLSIEDIKNYRQWKSKTPGHPEYGVTEGVEVSTGPLGQGIANGVGMAISEAYLSEKFNRPKYDIVNHYTYVLAGDGCMMEGISSEAASLAGTLGLGKLIVLYDSNNISIEGSTDIAFRENVTERFKAYGWQTIEVEDGNDVEQINKAIIKAKLEKDKPSLIKIKTIIGYGASNAGTSEVHGAPLGKEGIKNAKKNLHWDYEETFYVPNEVTEHIKKIQSSLQEEENHWNALKSGYDRDYPELSEEFDTWMNNKISKQLIDEDKLKEFEKSMATRQASYIAINKFAKLIPNMIGGSADLSPSNKTYMEGEGDFSKEEYSGRNLHFGVREHAMAAIANGISVHGGLKIFVSTFFVFSDYMKGAMRMSALMGLPVIYVLTHDSIGVGEDGPTHEPVEQLASLRSIPNLTVIRPVDAKETEEAWNYALSRIDGPTALILTRQTVPLYKGTGTQLNKGAYILKDCDKSEPDLLLMASGSEVELVYKAADELKNFGISARVINIPSFEIFDKQEDEYKEKVMPNSVRKRIAVEAGASFGWHKYVGLDGKVISIDHFGASAPANILFKKFGFTVDNIVNAAKKMCK</sequence>
<dbReference type="InterPro" id="IPR005474">
    <property type="entry name" value="Transketolase_N"/>
</dbReference>
<comment type="catalytic activity">
    <reaction evidence="9 16">
        <text>D-sedoheptulose 7-phosphate + D-glyceraldehyde 3-phosphate = aldehydo-D-ribose 5-phosphate + D-xylulose 5-phosphate</text>
        <dbReference type="Rhea" id="RHEA:10508"/>
        <dbReference type="ChEBI" id="CHEBI:57483"/>
        <dbReference type="ChEBI" id="CHEBI:57737"/>
        <dbReference type="ChEBI" id="CHEBI:58273"/>
        <dbReference type="ChEBI" id="CHEBI:59776"/>
        <dbReference type="EC" id="2.2.1.1"/>
    </reaction>
</comment>
<dbReference type="PANTHER" id="PTHR43522">
    <property type="entry name" value="TRANSKETOLASE"/>
    <property type="match status" value="1"/>
</dbReference>
<evidence type="ECO:0000256" key="2">
    <source>
        <dbReference type="ARBA" id="ARBA00011738"/>
    </source>
</evidence>
<dbReference type="GO" id="GO:0046872">
    <property type="term" value="F:metal ion binding"/>
    <property type="evidence" value="ECO:0007669"/>
    <property type="project" value="UniProtKB-KW"/>
</dbReference>
<comment type="cofactor">
    <cofactor evidence="14">
        <name>Mg(2+)</name>
        <dbReference type="ChEBI" id="CHEBI:18420"/>
    </cofactor>
    <text evidence="14">Binds 1 Mg(2+) ion per subunit. Can also utilize other divalent metal cations, such as Ca(2+), Mn(2+) and Co(2+).</text>
</comment>
<evidence type="ECO:0000256" key="13">
    <source>
        <dbReference type="PIRSR" id="PIRSR605478-3"/>
    </source>
</evidence>
<evidence type="ECO:0000256" key="1">
    <source>
        <dbReference type="ARBA" id="ARBA00007131"/>
    </source>
</evidence>
<evidence type="ECO:0000256" key="10">
    <source>
        <dbReference type="NCBIfam" id="TIGR00232"/>
    </source>
</evidence>
<evidence type="ECO:0000256" key="12">
    <source>
        <dbReference type="PIRSR" id="PIRSR605478-2"/>
    </source>
</evidence>
<dbReference type="EC" id="2.2.1.1" evidence="3 10"/>
<keyword evidence="16" id="KW-0106">Calcium</keyword>
<keyword evidence="8 13" id="KW-0786">Thiamine pyrophosphate</keyword>
<evidence type="ECO:0000313" key="19">
    <source>
        <dbReference type="Proteomes" id="UP000192468"/>
    </source>
</evidence>
<evidence type="ECO:0000256" key="14">
    <source>
        <dbReference type="PIRSR" id="PIRSR605478-4"/>
    </source>
</evidence>
<feature type="site" description="Important for catalytic activity" evidence="15">
    <location>
        <position position="26"/>
    </location>
</feature>
<dbReference type="Pfam" id="PF00456">
    <property type="entry name" value="Transketolase_N"/>
    <property type="match status" value="1"/>
</dbReference>
<evidence type="ECO:0000256" key="16">
    <source>
        <dbReference type="RuleBase" id="RU004996"/>
    </source>
</evidence>
<dbReference type="GO" id="GO:0004802">
    <property type="term" value="F:transketolase activity"/>
    <property type="evidence" value="ECO:0007669"/>
    <property type="project" value="UniProtKB-UniRule"/>
</dbReference>
<feature type="binding site" evidence="12">
    <location>
        <position position="26"/>
    </location>
    <ligand>
        <name>substrate</name>
    </ligand>
</feature>
<comment type="cofactor">
    <cofactor evidence="16">
        <name>Mg(2+)</name>
        <dbReference type="ChEBI" id="CHEBI:18420"/>
    </cofactor>
    <cofactor evidence="16">
        <name>Ca(2+)</name>
        <dbReference type="ChEBI" id="CHEBI:29108"/>
    </cofactor>
    <cofactor evidence="16">
        <name>Mn(2+)</name>
        <dbReference type="ChEBI" id="CHEBI:29035"/>
    </cofactor>
    <cofactor evidence="16">
        <name>Co(2+)</name>
        <dbReference type="ChEBI" id="CHEBI:48828"/>
    </cofactor>
    <text evidence="16">Binds 1 Mg(2+) ion per subunit. Can also utilize other divalent metal cations, such as Ca(2+), Mn(2+) and Co(2+).</text>
</comment>
<keyword evidence="19" id="KW-1185">Reference proteome</keyword>
<dbReference type="SUPFAM" id="SSF52518">
    <property type="entry name" value="Thiamin diphosphate-binding fold (THDP-binding)"/>
    <property type="match status" value="2"/>
</dbReference>
<evidence type="ECO:0000256" key="6">
    <source>
        <dbReference type="ARBA" id="ARBA00022723"/>
    </source>
</evidence>
<evidence type="ECO:0000256" key="4">
    <source>
        <dbReference type="ARBA" id="ARBA00016662"/>
    </source>
</evidence>
<evidence type="ECO:0000256" key="15">
    <source>
        <dbReference type="PIRSR" id="PIRSR605478-5"/>
    </source>
</evidence>
<keyword evidence="6 14" id="KW-0479">Metal-binding</keyword>
<dbReference type="CDD" id="cd02012">
    <property type="entry name" value="TPP_TK"/>
    <property type="match status" value="1"/>
</dbReference>
<protein>
    <recommendedName>
        <fullName evidence="4 10">Transketolase</fullName>
        <ecNumber evidence="3 10">2.2.1.1</ecNumber>
    </recommendedName>
</protein>
<dbReference type="RefSeq" id="WP_084116710.1">
    <property type="nucleotide sequence ID" value="NZ_FWXH01000014.1"/>
</dbReference>
<comment type="similarity">
    <text evidence="1 16">Belongs to the transketolase family.</text>
</comment>
<dbReference type="InterPro" id="IPR033247">
    <property type="entry name" value="Transketolase_fam"/>
</dbReference>
<gene>
    <name evidence="18" type="ORF">SAMN02745134_02910</name>
</gene>
<feature type="binding site" evidence="12">
    <location>
        <position position="517"/>
    </location>
    <ligand>
        <name>substrate</name>
    </ligand>
</feature>
<dbReference type="InterPro" id="IPR029061">
    <property type="entry name" value="THDP-binding"/>
</dbReference>
<keyword evidence="5 16" id="KW-0808">Transferase</keyword>
<feature type="binding site" evidence="14">
    <location>
        <position position="155"/>
    </location>
    <ligand>
        <name>Mg(2+)</name>
        <dbReference type="ChEBI" id="CHEBI:18420"/>
    </ligand>
</feature>
<dbReference type="FunFam" id="3.40.50.970:FF:000004">
    <property type="entry name" value="Transketolase"/>
    <property type="match status" value="1"/>
</dbReference>
<dbReference type="InterPro" id="IPR005475">
    <property type="entry name" value="Transketolase-like_Pyr-bd"/>
</dbReference>
<feature type="binding site" evidence="13">
    <location>
        <position position="434"/>
    </location>
    <ligand>
        <name>thiamine diphosphate</name>
        <dbReference type="ChEBI" id="CHEBI:58937"/>
    </ligand>
</feature>
<dbReference type="STRING" id="1121291.SAMN02745134_02910"/>
<dbReference type="PROSITE" id="PS00801">
    <property type="entry name" value="TRANSKETOLASE_1"/>
    <property type="match status" value="1"/>
</dbReference>
<feature type="binding site" evidence="12">
    <location>
        <position position="354"/>
    </location>
    <ligand>
        <name>substrate</name>
    </ligand>
</feature>
<accession>A0A1W1XT60</accession>
<dbReference type="Pfam" id="PF22613">
    <property type="entry name" value="Transketolase_C_1"/>
    <property type="match status" value="1"/>
</dbReference>
<dbReference type="EMBL" id="FWXH01000014">
    <property type="protein sequence ID" value="SMC26718.1"/>
    <property type="molecule type" value="Genomic_DNA"/>
</dbReference>
<evidence type="ECO:0000256" key="3">
    <source>
        <dbReference type="ARBA" id="ARBA00013152"/>
    </source>
</evidence>
<feature type="binding site" evidence="12">
    <location>
        <position position="458"/>
    </location>
    <ligand>
        <name>substrate</name>
    </ligand>
</feature>
<dbReference type="OrthoDB" id="8732661at2"/>
<evidence type="ECO:0000256" key="8">
    <source>
        <dbReference type="ARBA" id="ARBA00023052"/>
    </source>
</evidence>
<dbReference type="InterPro" id="IPR049557">
    <property type="entry name" value="Transketolase_CS"/>
</dbReference>
<dbReference type="Proteomes" id="UP000192468">
    <property type="component" value="Unassembled WGS sequence"/>
</dbReference>
<dbReference type="NCBIfam" id="TIGR00232">
    <property type="entry name" value="tktlase_bact"/>
    <property type="match status" value="1"/>
</dbReference>
<keyword evidence="7 14" id="KW-0460">Magnesium</keyword>
<comment type="subunit">
    <text evidence="2 16">Homodimer.</text>
</comment>
<evidence type="ECO:0000256" key="7">
    <source>
        <dbReference type="ARBA" id="ARBA00022842"/>
    </source>
</evidence>
<evidence type="ECO:0000313" key="18">
    <source>
        <dbReference type="EMBL" id="SMC26718.1"/>
    </source>
</evidence>
<dbReference type="FunFam" id="3.40.50.970:FF:000003">
    <property type="entry name" value="Transketolase"/>
    <property type="match status" value="1"/>
</dbReference>
<dbReference type="InterPro" id="IPR020826">
    <property type="entry name" value="Transketolase_BS"/>
</dbReference>
<feature type="site" description="Important for catalytic activity" evidence="15">
    <location>
        <position position="260"/>
    </location>
</feature>
<feature type="binding site" evidence="13">
    <location>
        <position position="156"/>
    </location>
    <ligand>
        <name>thiamine diphosphate</name>
        <dbReference type="ChEBI" id="CHEBI:58937"/>
    </ligand>
</feature>
<dbReference type="PROSITE" id="PS00802">
    <property type="entry name" value="TRANSKETOLASE_2"/>
    <property type="match status" value="1"/>
</dbReference>
<feature type="binding site" evidence="13">
    <location>
        <position position="66"/>
    </location>
    <ligand>
        <name>thiamine diphosphate</name>
        <dbReference type="ChEBI" id="CHEBI:58937"/>
    </ligand>
</feature>
<evidence type="ECO:0000256" key="11">
    <source>
        <dbReference type="PIRSR" id="PIRSR605478-1"/>
    </source>
</evidence>
<comment type="function">
    <text evidence="16">Catalyzes the transfer of a two-carbon ketol group from a ketose donor to an aldose acceptor, via a covalent intermediate with the cofactor thiamine pyrophosphate.</text>
</comment>
<dbReference type="CDD" id="cd07033">
    <property type="entry name" value="TPP_PYR_DXS_TK_like"/>
    <property type="match status" value="1"/>
</dbReference>
<dbReference type="AlphaFoldDB" id="A0A1W1XT60"/>
<feature type="binding site" evidence="12">
    <location>
        <position position="466"/>
    </location>
    <ligand>
        <name>substrate</name>
    </ligand>
</feature>
<feature type="active site" description="Proton donor" evidence="11">
    <location>
        <position position="408"/>
    </location>
</feature>
<feature type="domain" description="Transketolase-like pyrimidine-binding" evidence="17">
    <location>
        <begin position="351"/>
        <end position="522"/>
    </location>
</feature>
<dbReference type="GO" id="GO:0005829">
    <property type="term" value="C:cytosol"/>
    <property type="evidence" value="ECO:0007669"/>
    <property type="project" value="TreeGrafter"/>
</dbReference>
<feature type="binding site" evidence="14">
    <location>
        <position position="185"/>
    </location>
    <ligand>
        <name>Mg(2+)</name>
        <dbReference type="ChEBI" id="CHEBI:18420"/>
    </ligand>
</feature>